<proteinExistence type="predicted"/>
<protein>
    <submittedName>
        <fullName evidence="3">LpxA family transferase</fullName>
    </submittedName>
</protein>
<name>A0ABX8AY32_9HYPH</name>
<keyword evidence="4" id="KW-1185">Reference proteome</keyword>
<evidence type="ECO:0000256" key="2">
    <source>
        <dbReference type="ARBA" id="ARBA00023315"/>
    </source>
</evidence>
<reference evidence="3 4" key="1">
    <citation type="journal article" date="2021" name="Angew. Chem. Int. Ed. Engl.">
        <title>A novel family of nonribosomal peptides modulate collective behavior in Pseudovibrio bacteria isolated from marine sponges.</title>
        <authorList>
            <person name="Ioca L.P."/>
            <person name="Dai Y."/>
            <person name="Kunakom S."/>
            <person name="Diaz-Espinosa J."/>
            <person name="Krunic A."/>
            <person name="Crnkovic C.M."/>
            <person name="Orjala J."/>
            <person name="Sanchez L.M."/>
            <person name="Ferreira A.G."/>
            <person name="Berlinck R.G.S."/>
            <person name="Eustaquio A.S."/>
        </authorList>
    </citation>
    <scope>NUCLEOTIDE SEQUENCE [LARGE SCALE GENOMIC DNA]</scope>
    <source>
        <strain evidence="3 4">Ab134</strain>
        <plasmid evidence="3 4">pAb134-01</plasmid>
    </source>
</reference>
<organism evidence="3 4">
    <name type="scientific">Pseudovibrio brasiliensis</name>
    <dbReference type="NCBI Taxonomy" id="1898042"/>
    <lineage>
        <taxon>Bacteria</taxon>
        <taxon>Pseudomonadati</taxon>
        <taxon>Pseudomonadota</taxon>
        <taxon>Alphaproteobacteria</taxon>
        <taxon>Hyphomicrobiales</taxon>
        <taxon>Stappiaceae</taxon>
        <taxon>Pseudovibrio</taxon>
    </lineage>
</organism>
<keyword evidence="3" id="KW-0614">Plasmid</keyword>
<keyword evidence="1 3" id="KW-0808">Transferase</keyword>
<gene>
    <name evidence="3" type="ORF">KGB56_22670</name>
</gene>
<evidence type="ECO:0000256" key="1">
    <source>
        <dbReference type="ARBA" id="ARBA00022679"/>
    </source>
</evidence>
<dbReference type="EMBL" id="CP074127">
    <property type="protein sequence ID" value="QUS58524.1"/>
    <property type="molecule type" value="Genomic_DNA"/>
</dbReference>
<evidence type="ECO:0000313" key="4">
    <source>
        <dbReference type="Proteomes" id="UP000680706"/>
    </source>
</evidence>
<dbReference type="PANTHER" id="PTHR43584">
    <property type="entry name" value="NUCLEOTIDYL TRANSFERASE"/>
    <property type="match status" value="1"/>
</dbReference>
<dbReference type="Proteomes" id="UP000680706">
    <property type="component" value="Plasmid pAb134-01"/>
</dbReference>
<dbReference type="InterPro" id="IPR050065">
    <property type="entry name" value="GlmU-like"/>
</dbReference>
<accession>A0ABX8AY32</accession>
<geneLocation type="plasmid" evidence="3 4">
    <name>pAb134-01</name>
</geneLocation>
<dbReference type="PANTHER" id="PTHR43584:SF8">
    <property type="entry name" value="N-ACETYLMURAMATE ALPHA-1-PHOSPHATE URIDYLYLTRANSFERASE"/>
    <property type="match status" value="1"/>
</dbReference>
<dbReference type="Gene3D" id="2.160.10.10">
    <property type="entry name" value="Hexapeptide repeat proteins"/>
    <property type="match status" value="1"/>
</dbReference>
<dbReference type="InterPro" id="IPR011004">
    <property type="entry name" value="Trimer_LpxA-like_sf"/>
</dbReference>
<evidence type="ECO:0000313" key="3">
    <source>
        <dbReference type="EMBL" id="QUS58524.1"/>
    </source>
</evidence>
<dbReference type="RefSeq" id="WP_075699169.1">
    <property type="nucleotide sequence ID" value="NZ_CP074127.1"/>
</dbReference>
<keyword evidence="2" id="KW-0012">Acyltransferase</keyword>
<dbReference type="SUPFAM" id="SSF51161">
    <property type="entry name" value="Trimeric LpxA-like enzymes"/>
    <property type="match status" value="1"/>
</dbReference>
<sequence length="209" mass="22396">MIQFSDYFANWQQTELAAINGAPWELTGSAADIIKGMLLQLADDYRITNTIAIHESATVEDGATLKGPMIIGPNAFVSSRSYLRGGVYMSEGCAIGPFCEVKSSFLLKGSKLAHLGFLGDSILGEHVNLEAGVVVANHRNEWAEKEIKLIENSRELLTGAIKFGSLIGDRSKVGANSVLAPGTLLKPGTIIPRLTSVDQQAKHLSLATQ</sequence>
<dbReference type="GO" id="GO:0016740">
    <property type="term" value="F:transferase activity"/>
    <property type="evidence" value="ECO:0007669"/>
    <property type="project" value="UniProtKB-KW"/>
</dbReference>